<keyword evidence="2" id="KW-1185">Reference proteome</keyword>
<dbReference type="Proteomes" id="UP000800094">
    <property type="component" value="Unassembled WGS sequence"/>
</dbReference>
<gene>
    <name evidence="1" type="ORF">BU26DRAFT_164467</name>
</gene>
<organism evidence="1 2">
    <name type="scientific">Trematosphaeria pertusa</name>
    <dbReference type="NCBI Taxonomy" id="390896"/>
    <lineage>
        <taxon>Eukaryota</taxon>
        <taxon>Fungi</taxon>
        <taxon>Dikarya</taxon>
        <taxon>Ascomycota</taxon>
        <taxon>Pezizomycotina</taxon>
        <taxon>Dothideomycetes</taxon>
        <taxon>Pleosporomycetidae</taxon>
        <taxon>Pleosporales</taxon>
        <taxon>Massarineae</taxon>
        <taxon>Trematosphaeriaceae</taxon>
        <taxon>Trematosphaeria</taxon>
    </lineage>
</organism>
<evidence type="ECO:0000313" key="2">
    <source>
        <dbReference type="Proteomes" id="UP000800094"/>
    </source>
</evidence>
<reference evidence="1" key="1">
    <citation type="journal article" date="2020" name="Stud. Mycol.">
        <title>101 Dothideomycetes genomes: a test case for predicting lifestyles and emergence of pathogens.</title>
        <authorList>
            <person name="Haridas S."/>
            <person name="Albert R."/>
            <person name="Binder M."/>
            <person name="Bloem J."/>
            <person name="Labutti K."/>
            <person name="Salamov A."/>
            <person name="Andreopoulos B."/>
            <person name="Baker S."/>
            <person name="Barry K."/>
            <person name="Bills G."/>
            <person name="Bluhm B."/>
            <person name="Cannon C."/>
            <person name="Castanera R."/>
            <person name="Culley D."/>
            <person name="Daum C."/>
            <person name="Ezra D."/>
            <person name="Gonzalez J."/>
            <person name="Henrissat B."/>
            <person name="Kuo A."/>
            <person name="Liang C."/>
            <person name="Lipzen A."/>
            <person name="Lutzoni F."/>
            <person name="Magnuson J."/>
            <person name="Mondo S."/>
            <person name="Nolan M."/>
            <person name="Ohm R."/>
            <person name="Pangilinan J."/>
            <person name="Park H.-J."/>
            <person name="Ramirez L."/>
            <person name="Alfaro M."/>
            <person name="Sun H."/>
            <person name="Tritt A."/>
            <person name="Yoshinaga Y."/>
            <person name="Zwiers L.-H."/>
            <person name="Turgeon B."/>
            <person name="Goodwin S."/>
            <person name="Spatafora J."/>
            <person name="Crous P."/>
            <person name="Grigoriev I."/>
        </authorList>
    </citation>
    <scope>NUCLEOTIDE SEQUENCE</scope>
    <source>
        <strain evidence="1">CBS 122368</strain>
    </source>
</reference>
<dbReference type="EMBL" id="ML987209">
    <property type="protein sequence ID" value="KAF2242060.1"/>
    <property type="molecule type" value="Genomic_DNA"/>
</dbReference>
<evidence type="ECO:0000313" key="1">
    <source>
        <dbReference type="EMBL" id="KAF2242060.1"/>
    </source>
</evidence>
<dbReference type="GeneID" id="54573524"/>
<accession>A0A6A6HXG0</accession>
<protein>
    <submittedName>
        <fullName evidence="1">Uncharacterized protein</fullName>
    </submittedName>
</protein>
<proteinExistence type="predicted"/>
<name>A0A6A6HXG0_9PLEO</name>
<dbReference type="AlphaFoldDB" id="A0A6A6HXG0"/>
<sequence length="127" mass="13764">MPISRLRLFRESTLARDTLKVRRARHCSPTFSHCGNFLTELWFLSIDRPLEKRSILDSSFLSASSLASDHSTPLSPTIALSAFFAFSGVVTRPETAGGGAKRSAVINAACATGSRRDCTSCTISLPE</sequence>
<dbReference type="RefSeq" id="XP_033677064.1">
    <property type="nucleotide sequence ID" value="XM_033820194.1"/>
</dbReference>